<evidence type="ECO:0000313" key="3">
    <source>
        <dbReference type="Proteomes" id="UP000235371"/>
    </source>
</evidence>
<sequence>MPNIALFMQLSKFCARNGMRYPLDLERGWEEFTETKERGNRKAQLGNRVWSWAGHCVAALVMGGVWMASSCF</sequence>
<evidence type="ECO:0000256" key="1">
    <source>
        <dbReference type="SAM" id="Phobius"/>
    </source>
</evidence>
<protein>
    <submittedName>
        <fullName evidence="2">Uncharacterized protein</fullName>
    </submittedName>
</protein>
<proteinExistence type="predicted"/>
<dbReference type="Proteomes" id="UP000235371">
    <property type="component" value="Unassembled WGS sequence"/>
</dbReference>
<reference evidence="2 3" key="1">
    <citation type="submission" date="2016-04" db="EMBL/GenBank/DDBJ databases">
        <title>A degradative enzymes factory behind the ericoid mycorrhizal symbiosis.</title>
        <authorList>
            <consortium name="DOE Joint Genome Institute"/>
            <person name="Martino E."/>
            <person name="Morin E."/>
            <person name="Grelet G."/>
            <person name="Kuo A."/>
            <person name="Kohler A."/>
            <person name="Daghino S."/>
            <person name="Barry K."/>
            <person name="Choi C."/>
            <person name="Cichocki N."/>
            <person name="Clum A."/>
            <person name="Copeland A."/>
            <person name="Hainaut M."/>
            <person name="Haridas S."/>
            <person name="Labutti K."/>
            <person name="Lindquist E."/>
            <person name="Lipzen A."/>
            <person name="Khouja H.-R."/>
            <person name="Murat C."/>
            <person name="Ohm R."/>
            <person name="Olson A."/>
            <person name="Spatafora J."/>
            <person name="Veneault-Fourrey C."/>
            <person name="Henrissat B."/>
            <person name="Grigoriev I."/>
            <person name="Martin F."/>
            <person name="Perotto S."/>
        </authorList>
    </citation>
    <scope>NUCLEOTIDE SEQUENCE [LARGE SCALE GENOMIC DNA]</scope>
    <source>
        <strain evidence="2 3">E</strain>
    </source>
</reference>
<dbReference type="InParanoid" id="A0A2J6STB3"/>
<dbReference type="AlphaFoldDB" id="A0A2J6STB3"/>
<organism evidence="2 3">
    <name type="scientific">Hyaloscypha bicolor E</name>
    <dbReference type="NCBI Taxonomy" id="1095630"/>
    <lineage>
        <taxon>Eukaryota</taxon>
        <taxon>Fungi</taxon>
        <taxon>Dikarya</taxon>
        <taxon>Ascomycota</taxon>
        <taxon>Pezizomycotina</taxon>
        <taxon>Leotiomycetes</taxon>
        <taxon>Helotiales</taxon>
        <taxon>Hyaloscyphaceae</taxon>
        <taxon>Hyaloscypha</taxon>
        <taxon>Hyaloscypha bicolor</taxon>
    </lineage>
</organism>
<dbReference type="EMBL" id="KZ613866">
    <property type="protein sequence ID" value="PMD53943.1"/>
    <property type="molecule type" value="Genomic_DNA"/>
</dbReference>
<keyword evidence="1" id="KW-1133">Transmembrane helix</keyword>
<gene>
    <name evidence="2" type="ORF">K444DRAFT_618404</name>
</gene>
<accession>A0A2J6STB3</accession>
<evidence type="ECO:0000313" key="2">
    <source>
        <dbReference type="EMBL" id="PMD53943.1"/>
    </source>
</evidence>
<keyword evidence="3" id="KW-1185">Reference proteome</keyword>
<keyword evidence="1" id="KW-0472">Membrane</keyword>
<dbReference type="RefSeq" id="XP_024730847.1">
    <property type="nucleotide sequence ID" value="XM_024881316.1"/>
</dbReference>
<dbReference type="GeneID" id="36589393"/>
<name>A0A2J6STB3_9HELO</name>
<feature type="transmembrane region" description="Helical" evidence="1">
    <location>
        <begin position="49"/>
        <end position="69"/>
    </location>
</feature>
<keyword evidence="1" id="KW-0812">Transmembrane</keyword>